<reference evidence="9 10" key="2">
    <citation type="submission" date="2018-11" db="EMBL/GenBank/DDBJ databases">
        <authorList>
            <consortium name="Pathogen Informatics"/>
        </authorList>
    </citation>
    <scope>NUCLEOTIDE SEQUENCE [LARGE SCALE GENOMIC DNA]</scope>
</reference>
<dbReference type="CDD" id="cd11304">
    <property type="entry name" value="Cadherin_repeat"/>
    <property type="match status" value="1"/>
</dbReference>
<gene>
    <name evidence="9" type="ORF">ASIM_LOCUS5842</name>
</gene>
<dbReference type="PANTHER" id="PTHR24027:SF438">
    <property type="entry name" value="CADHERIN 23"/>
    <property type="match status" value="1"/>
</dbReference>
<dbReference type="WBParaSite" id="ASIM_0000605601-mRNA-1">
    <property type="protein sequence ID" value="ASIM_0000605601-mRNA-1"/>
    <property type="gene ID" value="ASIM_0000605601"/>
</dbReference>
<evidence type="ECO:0000313" key="9">
    <source>
        <dbReference type="EMBL" id="VDK26151.1"/>
    </source>
</evidence>
<keyword evidence="5" id="KW-1133">Transmembrane helix</keyword>
<evidence type="ECO:0000256" key="4">
    <source>
        <dbReference type="ARBA" id="ARBA00022837"/>
    </source>
</evidence>
<dbReference type="EMBL" id="UYRR01011925">
    <property type="protein sequence ID" value="VDK26151.1"/>
    <property type="molecule type" value="Genomic_DNA"/>
</dbReference>
<dbReference type="GO" id="GO:0005509">
    <property type="term" value="F:calcium ion binding"/>
    <property type="evidence" value="ECO:0007669"/>
    <property type="project" value="UniProtKB-UniRule"/>
</dbReference>
<dbReference type="Proteomes" id="UP000267096">
    <property type="component" value="Unassembled WGS sequence"/>
</dbReference>
<dbReference type="GO" id="GO:0007411">
    <property type="term" value="P:axon guidance"/>
    <property type="evidence" value="ECO:0007669"/>
    <property type="project" value="UniProtKB-ARBA"/>
</dbReference>
<dbReference type="InterPro" id="IPR015919">
    <property type="entry name" value="Cadherin-like_sf"/>
</dbReference>
<proteinExistence type="predicted"/>
<keyword evidence="6" id="KW-0472">Membrane</keyword>
<dbReference type="PROSITE" id="PS50268">
    <property type="entry name" value="CADHERIN_2"/>
    <property type="match status" value="1"/>
</dbReference>
<evidence type="ECO:0000256" key="2">
    <source>
        <dbReference type="ARBA" id="ARBA00022692"/>
    </source>
</evidence>
<evidence type="ECO:0000256" key="6">
    <source>
        <dbReference type="ARBA" id="ARBA00023136"/>
    </source>
</evidence>
<keyword evidence="10" id="KW-1185">Reference proteome</keyword>
<evidence type="ECO:0000259" key="8">
    <source>
        <dbReference type="PROSITE" id="PS50268"/>
    </source>
</evidence>
<name>A0A0M3JEL0_ANISI</name>
<accession>A0A0M3JEL0</accession>
<evidence type="ECO:0000313" key="11">
    <source>
        <dbReference type="WBParaSite" id="ASIM_0000605601-mRNA-1"/>
    </source>
</evidence>
<keyword evidence="2" id="KW-0812">Transmembrane</keyword>
<sequence length="187" mass="20795">MLLRCKFDTVNDVVAKVLIEVADENDNAPLFESSVYRLKVVEDEAVGYELIKVNAIGGDRDESVQYQLDAPDGLDKYFMLDSETGSLKLAQPLDYELAQHLTVSIIATDSGSPPLSSRCSVEIEILDVNDNAPHFTQSIYKATIPENSTVGTKVVQVILRSCAECASLFSDWVLRMKISYSLEFFQM</sequence>
<dbReference type="GO" id="GO:0016477">
    <property type="term" value="P:cell migration"/>
    <property type="evidence" value="ECO:0007669"/>
    <property type="project" value="TreeGrafter"/>
</dbReference>
<dbReference type="AlphaFoldDB" id="A0A0M3JEL0"/>
<dbReference type="InterPro" id="IPR020894">
    <property type="entry name" value="Cadherin_CS"/>
</dbReference>
<dbReference type="InterPro" id="IPR039808">
    <property type="entry name" value="Cadherin"/>
</dbReference>
<dbReference type="PROSITE" id="PS00232">
    <property type="entry name" value="CADHERIN_1"/>
    <property type="match status" value="1"/>
</dbReference>
<keyword evidence="3" id="KW-0677">Repeat</keyword>
<dbReference type="OrthoDB" id="6252479at2759"/>
<evidence type="ECO:0000256" key="7">
    <source>
        <dbReference type="PROSITE-ProRule" id="PRU00043"/>
    </source>
</evidence>
<evidence type="ECO:0000256" key="1">
    <source>
        <dbReference type="ARBA" id="ARBA00004370"/>
    </source>
</evidence>
<feature type="domain" description="Cadherin" evidence="8">
    <location>
        <begin position="32"/>
        <end position="135"/>
    </location>
</feature>
<dbReference type="GO" id="GO:0045296">
    <property type="term" value="F:cadherin binding"/>
    <property type="evidence" value="ECO:0007669"/>
    <property type="project" value="TreeGrafter"/>
</dbReference>
<dbReference type="SUPFAM" id="SSF49313">
    <property type="entry name" value="Cadherin-like"/>
    <property type="match status" value="1"/>
</dbReference>
<dbReference type="InterPro" id="IPR002126">
    <property type="entry name" value="Cadherin-like_dom"/>
</dbReference>
<protein>
    <submittedName>
        <fullName evidence="11">CA domain-containing protein</fullName>
    </submittedName>
</protein>
<evidence type="ECO:0000256" key="3">
    <source>
        <dbReference type="ARBA" id="ARBA00022737"/>
    </source>
</evidence>
<dbReference type="Gene3D" id="2.60.40.60">
    <property type="entry name" value="Cadherins"/>
    <property type="match status" value="2"/>
</dbReference>
<organism evidence="11">
    <name type="scientific">Anisakis simplex</name>
    <name type="common">Herring worm</name>
    <dbReference type="NCBI Taxonomy" id="6269"/>
    <lineage>
        <taxon>Eukaryota</taxon>
        <taxon>Metazoa</taxon>
        <taxon>Ecdysozoa</taxon>
        <taxon>Nematoda</taxon>
        <taxon>Chromadorea</taxon>
        <taxon>Rhabditida</taxon>
        <taxon>Spirurina</taxon>
        <taxon>Ascaridomorpha</taxon>
        <taxon>Ascaridoidea</taxon>
        <taxon>Anisakidae</taxon>
        <taxon>Anisakis</taxon>
        <taxon>Anisakis simplex complex</taxon>
    </lineage>
</organism>
<dbReference type="Pfam" id="PF00028">
    <property type="entry name" value="Cadherin"/>
    <property type="match status" value="1"/>
</dbReference>
<evidence type="ECO:0000256" key="5">
    <source>
        <dbReference type="ARBA" id="ARBA00022989"/>
    </source>
</evidence>
<dbReference type="GO" id="GO:0008013">
    <property type="term" value="F:beta-catenin binding"/>
    <property type="evidence" value="ECO:0007669"/>
    <property type="project" value="TreeGrafter"/>
</dbReference>
<comment type="subcellular location">
    <subcellularLocation>
        <location evidence="1">Membrane</location>
    </subcellularLocation>
</comment>
<dbReference type="PANTHER" id="PTHR24027">
    <property type="entry name" value="CADHERIN-23"/>
    <property type="match status" value="1"/>
</dbReference>
<dbReference type="GO" id="GO:0016342">
    <property type="term" value="C:catenin complex"/>
    <property type="evidence" value="ECO:0007669"/>
    <property type="project" value="TreeGrafter"/>
</dbReference>
<reference evidence="11" key="1">
    <citation type="submission" date="2017-02" db="UniProtKB">
        <authorList>
            <consortium name="WormBaseParasite"/>
        </authorList>
    </citation>
    <scope>IDENTIFICATION</scope>
</reference>
<dbReference type="GO" id="GO:0007156">
    <property type="term" value="P:homophilic cell adhesion via plasma membrane adhesion molecules"/>
    <property type="evidence" value="ECO:0007669"/>
    <property type="project" value="InterPro"/>
</dbReference>
<dbReference type="SMART" id="SM00112">
    <property type="entry name" value="CA"/>
    <property type="match status" value="1"/>
</dbReference>
<dbReference type="FunFam" id="2.60.40.60:FF:000020">
    <property type="entry name" value="Dachsous cadherin-related 1b"/>
    <property type="match status" value="1"/>
</dbReference>
<keyword evidence="4 7" id="KW-0106">Calcium</keyword>
<dbReference type="PRINTS" id="PR00205">
    <property type="entry name" value="CADHERIN"/>
</dbReference>
<evidence type="ECO:0000313" key="10">
    <source>
        <dbReference type="Proteomes" id="UP000267096"/>
    </source>
</evidence>